<dbReference type="InterPro" id="IPR001544">
    <property type="entry name" value="Aminotrans_IV"/>
</dbReference>
<dbReference type="Gene3D" id="3.30.470.10">
    <property type="match status" value="1"/>
</dbReference>
<protein>
    <recommendedName>
        <fullName evidence="2">Aminotransferase class IV</fullName>
    </recommendedName>
</protein>
<reference evidence="1" key="1">
    <citation type="submission" date="2018-05" db="EMBL/GenBank/DDBJ databases">
        <authorList>
            <person name="Lanie J.A."/>
            <person name="Ng W.-L."/>
            <person name="Kazmierczak K.M."/>
            <person name="Andrzejewski T.M."/>
            <person name="Davidsen T.M."/>
            <person name="Wayne K.J."/>
            <person name="Tettelin H."/>
            <person name="Glass J.I."/>
            <person name="Rusch D."/>
            <person name="Podicherti R."/>
            <person name="Tsui H.-C.T."/>
            <person name="Winkler M.E."/>
        </authorList>
    </citation>
    <scope>NUCLEOTIDE SEQUENCE</scope>
</reference>
<organism evidence="1">
    <name type="scientific">marine metagenome</name>
    <dbReference type="NCBI Taxonomy" id="408172"/>
    <lineage>
        <taxon>unclassified sequences</taxon>
        <taxon>metagenomes</taxon>
        <taxon>ecological metagenomes</taxon>
    </lineage>
</organism>
<dbReference type="EMBL" id="UINC01185579">
    <property type="protein sequence ID" value="SVD97359.1"/>
    <property type="molecule type" value="Genomic_DNA"/>
</dbReference>
<dbReference type="InterPro" id="IPR036038">
    <property type="entry name" value="Aminotransferase-like"/>
</dbReference>
<accession>A0A382ZQ72</accession>
<dbReference type="SUPFAM" id="SSF56752">
    <property type="entry name" value="D-aminoacid aminotransferase-like PLP-dependent enzymes"/>
    <property type="match status" value="1"/>
</dbReference>
<name>A0A382ZQ72_9ZZZZ</name>
<dbReference type="AlphaFoldDB" id="A0A382ZQ72"/>
<evidence type="ECO:0008006" key="2">
    <source>
        <dbReference type="Google" id="ProtNLM"/>
    </source>
</evidence>
<dbReference type="Pfam" id="PF01063">
    <property type="entry name" value="Aminotran_4"/>
    <property type="match status" value="1"/>
</dbReference>
<proteinExistence type="predicted"/>
<sequence>MIDLIGYKNGEFLPLEYCGPTILDFGFIHCDATYDVMPIYNGKAFCLDRHLNRFVASADYYKLKLPDVYYLGIIRELYKRNPIDNAFVWFMVWRGYPESGNPRDIENAPINFAMYIKPSYPLKVDGAPMNVELSHGLRVNDSYYWQQSKNMAWIEFTQSQLIRGSSYDTVVLQDGNGYITEGPGFNVGFVWEDYIYTPL</sequence>
<feature type="non-terminal residue" evidence="1">
    <location>
        <position position="199"/>
    </location>
</feature>
<gene>
    <name evidence="1" type="ORF">METZ01_LOCUS450213</name>
</gene>
<evidence type="ECO:0000313" key="1">
    <source>
        <dbReference type="EMBL" id="SVD97359.1"/>
    </source>
</evidence>
<dbReference type="InterPro" id="IPR043131">
    <property type="entry name" value="BCAT-like_N"/>
</dbReference>
<dbReference type="GO" id="GO:0003824">
    <property type="term" value="F:catalytic activity"/>
    <property type="evidence" value="ECO:0007669"/>
    <property type="project" value="InterPro"/>
</dbReference>